<evidence type="ECO:0000259" key="6">
    <source>
        <dbReference type="SMART" id="SM00226"/>
    </source>
</evidence>
<dbReference type="RefSeq" id="WP_135481371.1">
    <property type="nucleotide sequence ID" value="NZ_SRMF01000001.1"/>
</dbReference>
<comment type="similarity">
    <text evidence="1">Belongs to the low molecular weight phosphotyrosine protein phosphatase family.</text>
</comment>
<dbReference type="GO" id="GO:0004725">
    <property type="term" value="F:protein tyrosine phosphatase activity"/>
    <property type="evidence" value="ECO:0007669"/>
    <property type="project" value="UniProtKB-EC"/>
</dbReference>
<protein>
    <recommendedName>
        <fullName evidence="2">protein-tyrosine-phosphatase</fullName>
        <ecNumber evidence="2">3.1.3.48</ecNumber>
    </recommendedName>
</protein>
<keyword evidence="4" id="KW-0904">Protein phosphatase</keyword>
<accession>A0A4Z0WCM0</accession>
<feature type="domain" description="Phosphotyrosine protein phosphatase I" evidence="6">
    <location>
        <begin position="4"/>
        <end position="155"/>
    </location>
</feature>
<evidence type="ECO:0000313" key="7">
    <source>
        <dbReference type="EMBL" id="TGG95584.1"/>
    </source>
</evidence>
<dbReference type="AlphaFoldDB" id="A0A4Z0WCM0"/>
<dbReference type="CDD" id="cd16343">
    <property type="entry name" value="LMWPTP"/>
    <property type="match status" value="1"/>
</dbReference>
<dbReference type="PANTHER" id="PTHR11717:SF7">
    <property type="entry name" value="LOW MOLECULAR WEIGHT PHOSPHOTYROSINE PROTEIN PHOSPHATASE"/>
    <property type="match status" value="1"/>
</dbReference>
<dbReference type="InterPro" id="IPR036196">
    <property type="entry name" value="Ptyr_pPase_sf"/>
</dbReference>
<dbReference type="SMART" id="SM00226">
    <property type="entry name" value="LMWPc"/>
    <property type="match status" value="1"/>
</dbReference>
<evidence type="ECO:0000256" key="2">
    <source>
        <dbReference type="ARBA" id="ARBA00013064"/>
    </source>
</evidence>
<dbReference type="Pfam" id="PF01451">
    <property type="entry name" value="LMWPc"/>
    <property type="match status" value="1"/>
</dbReference>
<dbReference type="OrthoDB" id="9784339at2"/>
<sequence length="176" mass="19271">MKPVRVLFVCLGNICRSPTAEGVFRAAVARAGLSDRIETDSAGTGTWHVGKPPDSRARAEAAARGIELDDLRARQVQTDDFTAFDYVLAMDKQNLRDLEALYRDSGAQGQAPVLFLDFAPHQARREVPDPYYGGEDGFRDVFDLCTEAAEGLLKHIQARMMQQPGSDSSERSGPAL</sequence>
<reference evidence="7 8" key="1">
    <citation type="submission" date="2019-04" db="EMBL/GenBank/DDBJ databases">
        <title>Natronospirillum operosus gen. nov., sp. nov., a haloalkaliphilic satellite isolated from decaying biomass of laboratory culture of cyanobacterium Geitlerinema sp. and proposal of Natronospirillaceae fam. nov. and Saccharospirillaceae fam. nov.</title>
        <authorList>
            <person name="Kevbrin V."/>
            <person name="Boltyanskaya Y."/>
            <person name="Koziaeva V."/>
            <person name="Grouzdev D.S."/>
            <person name="Park M."/>
            <person name="Cho J."/>
        </authorList>
    </citation>
    <scope>NUCLEOTIDE SEQUENCE [LARGE SCALE GENOMIC DNA]</scope>
    <source>
        <strain evidence="7 8">G-116</strain>
    </source>
</reference>
<dbReference type="Proteomes" id="UP000297475">
    <property type="component" value="Unassembled WGS sequence"/>
</dbReference>
<dbReference type="FunFam" id="3.40.50.2300:FF:000113">
    <property type="entry name" value="Low molecular weight protein-tyrosine-phosphatase"/>
    <property type="match status" value="1"/>
</dbReference>
<dbReference type="InterPro" id="IPR023485">
    <property type="entry name" value="Ptyr_pPase"/>
</dbReference>
<dbReference type="PRINTS" id="PR00719">
    <property type="entry name" value="LMWPTPASE"/>
</dbReference>
<feature type="active site" evidence="5">
    <location>
        <position position="16"/>
    </location>
</feature>
<dbReference type="EMBL" id="SRMF01000001">
    <property type="protein sequence ID" value="TGG95584.1"/>
    <property type="molecule type" value="Genomic_DNA"/>
</dbReference>
<keyword evidence="8" id="KW-1185">Reference proteome</keyword>
<dbReference type="SUPFAM" id="SSF52788">
    <property type="entry name" value="Phosphotyrosine protein phosphatases I"/>
    <property type="match status" value="1"/>
</dbReference>
<evidence type="ECO:0000256" key="4">
    <source>
        <dbReference type="ARBA" id="ARBA00022912"/>
    </source>
</evidence>
<dbReference type="InterPro" id="IPR050438">
    <property type="entry name" value="LMW_PTPase"/>
</dbReference>
<comment type="caution">
    <text evidence="7">The sequence shown here is derived from an EMBL/GenBank/DDBJ whole genome shotgun (WGS) entry which is preliminary data.</text>
</comment>
<dbReference type="EC" id="3.1.3.48" evidence="2"/>
<dbReference type="InterPro" id="IPR017867">
    <property type="entry name" value="Tyr_phospatase_low_mol_wt"/>
</dbReference>
<evidence type="ECO:0000313" key="8">
    <source>
        <dbReference type="Proteomes" id="UP000297475"/>
    </source>
</evidence>
<evidence type="ECO:0000256" key="3">
    <source>
        <dbReference type="ARBA" id="ARBA00022801"/>
    </source>
</evidence>
<evidence type="ECO:0000256" key="1">
    <source>
        <dbReference type="ARBA" id="ARBA00011063"/>
    </source>
</evidence>
<feature type="active site" description="Nucleophile" evidence="5">
    <location>
        <position position="10"/>
    </location>
</feature>
<keyword evidence="3" id="KW-0378">Hydrolase</keyword>
<organism evidence="7 8">
    <name type="scientific">Natronospirillum operosum</name>
    <dbReference type="NCBI Taxonomy" id="2759953"/>
    <lineage>
        <taxon>Bacteria</taxon>
        <taxon>Pseudomonadati</taxon>
        <taxon>Pseudomonadota</taxon>
        <taxon>Gammaproteobacteria</taxon>
        <taxon>Oceanospirillales</taxon>
        <taxon>Natronospirillaceae</taxon>
        <taxon>Natronospirillum</taxon>
    </lineage>
</organism>
<name>A0A4Z0WCM0_9GAMM</name>
<feature type="active site" description="Proton donor" evidence="5">
    <location>
        <position position="129"/>
    </location>
</feature>
<dbReference type="Gene3D" id="3.40.50.2300">
    <property type="match status" value="1"/>
</dbReference>
<evidence type="ECO:0000256" key="5">
    <source>
        <dbReference type="PIRSR" id="PIRSR617867-1"/>
    </source>
</evidence>
<proteinExistence type="inferred from homology"/>
<dbReference type="PANTHER" id="PTHR11717">
    <property type="entry name" value="LOW MOLECULAR WEIGHT PROTEIN TYROSINE PHOSPHATASE"/>
    <property type="match status" value="1"/>
</dbReference>
<gene>
    <name evidence="7" type="ORF">E4656_04000</name>
</gene>